<dbReference type="InterPro" id="IPR020058">
    <property type="entry name" value="Glu/Gln-tRNA-synth_Ib_cat-dom"/>
</dbReference>
<keyword evidence="1 5" id="KW-0436">Ligase</keyword>
<dbReference type="NCBIfam" id="NF004314">
    <property type="entry name" value="PRK05710.1-3"/>
    <property type="match status" value="1"/>
</dbReference>
<dbReference type="GO" id="GO:0006424">
    <property type="term" value="P:glutamyl-tRNA aminoacylation"/>
    <property type="evidence" value="ECO:0007669"/>
    <property type="project" value="TreeGrafter"/>
</dbReference>
<evidence type="ECO:0000256" key="1">
    <source>
        <dbReference type="ARBA" id="ARBA00022598"/>
    </source>
</evidence>
<evidence type="ECO:0000256" key="4">
    <source>
        <dbReference type="ARBA" id="ARBA00023146"/>
    </source>
</evidence>
<organism evidence="7 8">
    <name type="scientific">Methyloglobulus morosus KoM1</name>
    <dbReference type="NCBI Taxonomy" id="1116472"/>
    <lineage>
        <taxon>Bacteria</taxon>
        <taxon>Pseudomonadati</taxon>
        <taxon>Pseudomonadota</taxon>
        <taxon>Gammaproteobacteria</taxon>
        <taxon>Methylococcales</taxon>
        <taxon>Methylococcaceae</taxon>
        <taxon>Methyloglobulus</taxon>
    </lineage>
</organism>
<keyword evidence="4 5" id="KW-0030">Aminoacyl-tRNA synthetase</keyword>
<dbReference type="GO" id="GO:0005524">
    <property type="term" value="F:ATP binding"/>
    <property type="evidence" value="ECO:0007669"/>
    <property type="project" value="UniProtKB-KW"/>
</dbReference>
<sequence length="261" mass="29361">MLRIDDLDTPRNKAGSADVILTTLETFGLHWDGEVYCQSQHLDDYQVFLSELEQGQHTYRCTCSRKLLADRFLDNPSSNNLHIYPGTCRGKSNPCGIPHAIRVKTDDKIIAFHDGLQGRINHNLAEQSGDFILKRRDGIIAYQFAVVVDDYLQGVNHVVRGCDLLEETPKQIYLQQQLGFPSPAYMHVPVIVDRHGYKLSKQTLATAVDTKAPNLTLFGLLRLLKQNPPDELNDAPVPELLDWAILHWCTDELALCSAVSV</sequence>
<keyword evidence="5" id="KW-0648">Protein biosynthesis</keyword>
<evidence type="ECO:0000313" key="8">
    <source>
        <dbReference type="Proteomes" id="UP000017842"/>
    </source>
</evidence>
<dbReference type="GO" id="GO:0004818">
    <property type="term" value="F:glutamate-tRNA ligase activity"/>
    <property type="evidence" value="ECO:0007669"/>
    <property type="project" value="TreeGrafter"/>
</dbReference>
<dbReference type="eggNOG" id="COG0008">
    <property type="taxonomic scope" value="Bacteria"/>
</dbReference>
<dbReference type="EC" id="6.1.1.-" evidence="7"/>
<dbReference type="PATRIC" id="fig|1116472.3.peg.1561"/>
<dbReference type="SUPFAM" id="SSF52374">
    <property type="entry name" value="Nucleotidylyl transferase"/>
    <property type="match status" value="1"/>
</dbReference>
<proteinExistence type="inferred from homology"/>
<dbReference type="EMBL" id="AYLO01000051">
    <property type="protein sequence ID" value="ESS72564.1"/>
    <property type="molecule type" value="Genomic_DNA"/>
</dbReference>
<dbReference type="InterPro" id="IPR049940">
    <property type="entry name" value="GluQ/Sye"/>
</dbReference>
<name>V5BXL6_9GAMM</name>
<dbReference type="AlphaFoldDB" id="V5BXL6"/>
<gene>
    <name evidence="7" type="primary">gluQ</name>
    <name evidence="7" type="ORF">MGMO_53c00230</name>
</gene>
<evidence type="ECO:0000313" key="7">
    <source>
        <dbReference type="EMBL" id="ESS72564.1"/>
    </source>
</evidence>
<comment type="caution">
    <text evidence="7">The sequence shown here is derived from an EMBL/GenBank/DDBJ whole genome shotgun (WGS) entry which is preliminary data.</text>
</comment>
<evidence type="ECO:0000256" key="3">
    <source>
        <dbReference type="ARBA" id="ARBA00022840"/>
    </source>
</evidence>
<protein>
    <submittedName>
        <fullName evidence="7">Glutamyl-Q tRNA(Asp) synthetase GluQ</fullName>
        <ecNumber evidence="7">6.1.1.-</ecNumber>
    </submittedName>
</protein>
<dbReference type="GO" id="GO:0005829">
    <property type="term" value="C:cytosol"/>
    <property type="evidence" value="ECO:0007669"/>
    <property type="project" value="TreeGrafter"/>
</dbReference>
<dbReference type="PANTHER" id="PTHR43311">
    <property type="entry name" value="GLUTAMATE--TRNA LIGASE"/>
    <property type="match status" value="1"/>
</dbReference>
<dbReference type="STRING" id="1116472.MGMO_53c00230"/>
<keyword evidence="3 5" id="KW-0067">ATP-binding</keyword>
<keyword evidence="2 5" id="KW-0547">Nucleotide-binding</keyword>
<reference evidence="7 8" key="1">
    <citation type="journal article" date="2013" name="Genome Announc.">
        <title>Draft Genome Sequence of the Methanotrophic Gammaproteobacterium Methyloglobulus morosus DSM 22980 Strain KoM1.</title>
        <authorList>
            <person name="Poehlein A."/>
            <person name="Deutzmann J.S."/>
            <person name="Daniel R."/>
            <person name="Simeonova D.D."/>
        </authorList>
    </citation>
    <scope>NUCLEOTIDE SEQUENCE [LARGE SCALE GENOMIC DNA]</scope>
    <source>
        <strain evidence="7 8">KoM1</strain>
    </source>
</reference>
<dbReference type="Gene3D" id="3.40.50.620">
    <property type="entry name" value="HUPs"/>
    <property type="match status" value="1"/>
</dbReference>
<evidence type="ECO:0000259" key="6">
    <source>
        <dbReference type="Pfam" id="PF00749"/>
    </source>
</evidence>
<comment type="similarity">
    <text evidence="5">Belongs to the class-I aminoacyl-tRNA synthetase family.</text>
</comment>
<dbReference type="Proteomes" id="UP000017842">
    <property type="component" value="Unassembled WGS sequence"/>
</dbReference>
<evidence type="ECO:0000256" key="5">
    <source>
        <dbReference type="RuleBase" id="RU363037"/>
    </source>
</evidence>
<dbReference type="InterPro" id="IPR014729">
    <property type="entry name" value="Rossmann-like_a/b/a_fold"/>
</dbReference>
<dbReference type="Pfam" id="PF00749">
    <property type="entry name" value="tRNA-synt_1c"/>
    <property type="match status" value="1"/>
</dbReference>
<feature type="domain" description="Glutamyl/glutaminyl-tRNA synthetase class Ib catalytic" evidence="6">
    <location>
        <begin position="1"/>
        <end position="211"/>
    </location>
</feature>
<keyword evidence="8" id="KW-1185">Reference proteome</keyword>
<evidence type="ECO:0000256" key="2">
    <source>
        <dbReference type="ARBA" id="ARBA00022741"/>
    </source>
</evidence>
<accession>V5BXL6</accession>
<dbReference type="PANTHER" id="PTHR43311:SF1">
    <property type="entry name" value="GLUTAMYL-Q TRNA(ASP) SYNTHETASE"/>
    <property type="match status" value="1"/>
</dbReference>